<keyword evidence="3" id="KW-1133">Transmembrane helix</keyword>
<evidence type="ECO:0000256" key="2">
    <source>
        <dbReference type="ARBA" id="ARBA00022692"/>
    </source>
</evidence>
<name>A0AA36FTN6_9BILA</name>
<feature type="non-terminal residue" evidence="6">
    <location>
        <position position="1"/>
    </location>
</feature>
<dbReference type="SUPFAM" id="SSF53822">
    <property type="entry name" value="Periplasmic binding protein-like I"/>
    <property type="match status" value="1"/>
</dbReference>
<dbReference type="AlphaFoldDB" id="A0AA36FTN6"/>
<evidence type="ECO:0000256" key="4">
    <source>
        <dbReference type="ARBA" id="ARBA00023136"/>
    </source>
</evidence>
<reference evidence="6" key="1">
    <citation type="submission" date="2023-06" db="EMBL/GenBank/DDBJ databases">
        <authorList>
            <person name="Delattre M."/>
        </authorList>
    </citation>
    <scope>NUCLEOTIDE SEQUENCE</scope>
    <source>
        <strain evidence="6">AF72</strain>
    </source>
</reference>
<evidence type="ECO:0000256" key="1">
    <source>
        <dbReference type="ARBA" id="ARBA00004370"/>
    </source>
</evidence>
<dbReference type="InterPro" id="IPR001828">
    <property type="entry name" value="ANF_lig-bd_rcpt"/>
</dbReference>
<organism evidence="6 7">
    <name type="scientific">Mesorhabditis spiculigera</name>
    <dbReference type="NCBI Taxonomy" id="96644"/>
    <lineage>
        <taxon>Eukaryota</taxon>
        <taxon>Metazoa</taxon>
        <taxon>Ecdysozoa</taxon>
        <taxon>Nematoda</taxon>
        <taxon>Chromadorea</taxon>
        <taxon>Rhabditida</taxon>
        <taxon>Rhabditina</taxon>
        <taxon>Rhabditomorpha</taxon>
        <taxon>Rhabditoidea</taxon>
        <taxon>Rhabditidae</taxon>
        <taxon>Mesorhabditinae</taxon>
        <taxon>Mesorhabditis</taxon>
    </lineage>
</organism>
<dbReference type="Proteomes" id="UP001177023">
    <property type="component" value="Unassembled WGS sequence"/>
</dbReference>
<evidence type="ECO:0000313" key="7">
    <source>
        <dbReference type="Proteomes" id="UP001177023"/>
    </source>
</evidence>
<gene>
    <name evidence="6" type="ORF">MSPICULIGERA_LOCUS5429</name>
</gene>
<keyword evidence="4" id="KW-0472">Membrane</keyword>
<sequence>MLHSLCHHLQIPCVAVSNFGLSTTVSDFLTQLGPRRGLAAQATREFIHNLRWNSFLLAYQADSDLEEVAPLMTDRNDDDHLTMRPSVKVKKLPRSTDEFEPFLKYIRNKLKQTNIVVHSNNITILYSLIQLARGMNMTEQPYSYVFTHTDLSLLEDFLNNIGPFHCNITGLQLVKNDPMMKTELALTTETVSAIGAAVAKLQELGYPPRPASLLCDARDSWRDGKRMHEAIRKL</sequence>
<keyword evidence="7" id="KW-1185">Reference proteome</keyword>
<accession>A0AA36FTN6</accession>
<evidence type="ECO:0000259" key="5">
    <source>
        <dbReference type="Pfam" id="PF01094"/>
    </source>
</evidence>
<dbReference type="EMBL" id="CATQJA010001332">
    <property type="protein sequence ID" value="CAJ0566845.1"/>
    <property type="molecule type" value="Genomic_DNA"/>
</dbReference>
<dbReference type="Gene3D" id="3.40.50.2300">
    <property type="match status" value="1"/>
</dbReference>
<keyword evidence="2" id="KW-0812">Transmembrane</keyword>
<feature type="domain" description="Receptor ligand binding region" evidence="5">
    <location>
        <begin position="1"/>
        <end position="233"/>
    </location>
</feature>
<dbReference type="Pfam" id="PF01094">
    <property type="entry name" value="ANF_receptor"/>
    <property type="match status" value="1"/>
</dbReference>
<comment type="caution">
    <text evidence="6">The sequence shown here is derived from an EMBL/GenBank/DDBJ whole genome shotgun (WGS) entry which is preliminary data.</text>
</comment>
<dbReference type="InterPro" id="IPR028082">
    <property type="entry name" value="Peripla_BP_I"/>
</dbReference>
<comment type="subcellular location">
    <subcellularLocation>
        <location evidence="1">Membrane</location>
    </subcellularLocation>
</comment>
<protein>
    <recommendedName>
        <fullName evidence="5">Receptor ligand binding region domain-containing protein</fullName>
    </recommendedName>
</protein>
<dbReference type="GO" id="GO:0016020">
    <property type="term" value="C:membrane"/>
    <property type="evidence" value="ECO:0007669"/>
    <property type="project" value="UniProtKB-SubCell"/>
</dbReference>
<proteinExistence type="predicted"/>
<evidence type="ECO:0000313" key="6">
    <source>
        <dbReference type="EMBL" id="CAJ0566845.1"/>
    </source>
</evidence>
<evidence type="ECO:0000256" key="3">
    <source>
        <dbReference type="ARBA" id="ARBA00022989"/>
    </source>
</evidence>